<dbReference type="Proteomes" id="UP000000304">
    <property type="component" value="Chromosome 3L"/>
</dbReference>
<dbReference type="HOGENOM" id="CLU_2017634_0_0_1"/>
<protein>
    <submittedName>
        <fullName evidence="1">GD17951</fullName>
    </submittedName>
</protein>
<dbReference type="OMA" id="NMQHVAR"/>
<proteinExistence type="predicted"/>
<sequence length="123" mass="14098">MLSIFRCFSSHYCEGGGQTNAFVSMSVLNTALECREFRRKRHFCLAANTPRNMQHVARSCHPSPSFRFHFSSFVAVAPPRSTQCGKDEDIALFKKVSKSASFFKEFLSCFLDIILNKFIQSKW</sequence>
<evidence type="ECO:0000313" key="2">
    <source>
        <dbReference type="Proteomes" id="UP000000304"/>
    </source>
</evidence>
<dbReference type="AlphaFoldDB" id="B4QLQ8"/>
<accession>B4QLQ8</accession>
<dbReference type="EMBL" id="CM000363">
    <property type="protein sequence ID" value="EDX10607.1"/>
    <property type="molecule type" value="Genomic_DNA"/>
</dbReference>
<evidence type="ECO:0000313" key="1">
    <source>
        <dbReference type="EMBL" id="EDX10607.1"/>
    </source>
</evidence>
<gene>
    <name evidence="1" type="primary">Dsim\GD17951</name>
    <name evidence="1" type="ORF">Dsim_GD17951</name>
</gene>
<keyword evidence="2" id="KW-1185">Reference proteome</keyword>
<organism evidence="1 2">
    <name type="scientific">Drosophila simulans</name>
    <name type="common">Fruit fly</name>
    <dbReference type="NCBI Taxonomy" id="7240"/>
    <lineage>
        <taxon>Eukaryota</taxon>
        <taxon>Metazoa</taxon>
        <taxon>Ecdysozoa</taxon>
        <taxon>Arthropoda</taxon>
        <taxon>Hexapoda</taxon>
        <taxon>Insecta</taxon>
        <taxon>Pterygota</taxon>
        <taxon>Neoptera</taxon>
        <taxon>Endopterygota</taxon>
        <taxon>Diptera</taxon>
        <taxon>Brachycera</taxon>
        <taxon>Muscomorpha</taxon>
        <taxon>Ephydroidea</taxon>
        <taxon>Drosophilidae</taxon>
        <taxon>Drosophila</taxon>
        <taxon>Sophophora</taxon>
    </lineage>
</organism>
<name>B4QLQ8_DROSI</name>
<reference evidence="1 2" key="1">
    <citation type="journal article" date="2007" name="Nature">
        <title>Evolution of genes and genomes on the Drosophila phylogeny.</title>
        <authorList>
            <consortium name="Drosophila 12 Genomes Consortium"/>
            <person name="Clark A.G."/>
            <person name="Eisen M.B."/>
            <person name="Smith D.R."/>
            <person name="Bergman C.M."/>
            <person name="Oliver B."/>
            <person name="Markow T.A."/>
            <person name="Kaufman T.C."/>
            <person name="Kellis M."/>
            <person name="Gelbart W."/>
            <person name="Iyer V.N."/>
            <person name="Pollard D.A."/>
            <person name="Sackton T.B."/>
            <person name="Larracuente A.M."/>
            <person name="Singh N.D."/>
            <person name="Abad J.P."/>
            <person name="Abt D.N."/>
            <person name="Adryan B."/>
            <person name="Aguade M."/>
            <person name="Akashi H."/>
            <person name="Anderson W.W."/>
            <person name="Aquadro C.F."/>
            <person name="Ardell D.H."/>
            <person name="Arguello R."/>
            <person name="Artieri C.G."/>
            <person name="Barbash D.A."/>
            <person name="Barker D."/>
            <person name="Barsanti P."/>
            <person name="Batterham P."/>
            <person name="Batzoglou S."/>
            <person name="Begun D."/>
            <person name="Bhutkar A."/>
            <person name="Blanco E."/>
            <person name="Bosak S.A."/>
            <person name="Bradley R.K."/>
            <person name="Brand A.D."/>
            <person name="Brent M.R."/>
            <person name="Brooks A.N."/>
            <person name="Brown R.H."/>
            <person name="Butlin R.K."/>
            <person name="Caggese C."/>
            <person name="Calvi B.R."/>
            <person name="Bernardo de Carvalho A."/>
            <person name="Caspi A."/>
            <person name="Castrezana S."/>
            <person name="Celniker S.E."/>
            <person name="Chang J.L."/>
            <person name="Chapple C."/>
            <person name="Chatterji S."/>
            <person name="Chinwalla A."/>
            <person name="Civetta A."/>
            <person name="Clifton S.W."/>
            <person name="Comeron J.M."/>
            <person name="Costello J.C."/>
            <person name="Coyne J.A."/>
            <person name="Daub J."/>
            <person name="David R.G."/>
            <person name="Delcher A.L."/>
            <person name="Delehaunty K."/>
            <person name="Do C.B."/>
            <person name="Ebling H."/>
            <person name="Edwards K."/>
            <person name="Eickbush T."/>
            <person name="Evans J.D."/>
            <person name="Filipski A."/>
            <person name="Findeiss S."/>
            <person name="Freyhult E."/>
            <person name="Fulton L."/>
            <person name="Fulton R."/>
            <person name="Garcia A.C."/>
            <person name="Gardiner A."/>
            <person name="Garfield D.A."/>
            <person name="Garvin B.E."/>
            <person name="Gibson G."/>
            <person name="Gilbert D."/>
            <person name="Gnerre S."/>
            <person name="Godfrey J."/>
            <person name="Good R."/>
            <person name="Gotea V."/>
            <person name="Gravely B."/>
            <person name="Greenberg A.J."/>
            <person name="Griffiths-Jones S."/>
            <person name="Gross S."/>
            <person name="Guigo R."/>
            <person name="Gustafson E.A."/>
            <person name="Haerty W."/>
            <person name="Hahn M.W."/>
            <person name="Halligan D.L."/>
            <person name="Halpern A.L."/>
            <person name="Halter G.M."/>
            <person name="Han M.V."/>
            <person name="Heger A."/>
            <person name="Hillier L."/>
            <person name="Hinrichs A.S."/>
            <person name="Holmes I."/>
            <person name="Hoskins R.A."/>
            <person name="Hubisz M.J."/>
            <person name="Hultmark D."/>
            <person name="Huntley M.A."/>
            <person name="Jaffe D.B."/>
            <person name="Jagadeeshan S."/>
            <person name="Jeck W.R."/>
            <person name="Johnson J."/>
            <person name="Jones C.D."/>
            <person name="Jordan W.C."/>
            <person name="Karpen G.H."/>
            <person name="Kataoka E."/>
            <person name="Keightley P.D."/>
            <person name="Kheradpour P."/>
            <person name="Kirkness E.F."/>
            <person name="Koerich L.B."/>
            <person name="Kristiansen K."/>
            <person name="Kudrna D."/>
            <person name="Kulathinal R.J."/>
            <person name="Kumar S."/>
            <person name="Kwok R."/>
            <person name="Lander E."/>
            <person name="Langley C.H."/>
            <person name="Lapoint R."/>
            <person name="Lazzaro B.P."/>
            <person name="Lee S.J."/>
            <person name="Levesque L."/>
            <person name="Li R."/>
            <person name="Lin C.F."/>
            <person name="Lin M.F."/>
            <person name="Lindblad-Toh K."/>
            <person name="Llopart A."/>
            <person name="Long M."/>
            <person name="Low L."/>
            <person name="Lozovsky E."/>
            <person name="Lu J."/>
            <person name="Luo M."/>
            <person name="Machado C.A."/>
            <person name="Makalowski W."/>
            <person name="Marzo M."/>
            <person name="Matsuda M."/>
            <person name="Matzkin L."/>
            <person name="McAllister B."/>
            <person name="McBride C.S."/>
            <person name="McKernan B."/>
            <person name="McKernan K."/>
            <person name="Mendez-Lago M."/>
            <person name="Minx P."/>
            <person name="Mollenhauer M.U."/>
            <person name="Montooth K."/>
            <person name="Mount S.M."/>
            <person name="Mu X."/>
            <person name="Myers E."/>
            <person name="Negre B."/>
            <person name="Newfeld S."/>
            <person name="Nielsen R."/>
            <person name="Noor M.A."/>
            <person name="O'Grady P."/>
            <person name="Pachter L."/>
            <person name="Papaceit M."/>
            <person name="Parisi M.J."/>
            <person name="Parisi M."/>
            <person name="Parts L."/>
            <person name="Pedersen J.S."/>
            <person name="Pesole G."/>
            <person name="Phillippy A.M."/>
            <person name="Ponting C.P."/>
            <person name="Pop M."/>
            <person name="Porcelli D."/>
            <person name="Powell J.R."/>
            <person name="Prohaska S."/>
            <person name="Pruitt K."/>
            <person name="Puig M."/>
            <person name="Quesneville H."/>
            <person name="Ram K.R."/>
            <person name="Rand D."/>
            <person name="Rasmussen M.D."/>
            <person name="Reed L.K."/>
            <person name="Reenan R."/>
            <person name="Reily A."/>
            <person name="Remington K.A."/>
            <person name="Rieger T.T."/>
            <person name="Ritchie M.G."/>
            <person name="Robin C."/>
            <person name="Rogers Y.H."/>
            <person name="Rohde C."/>
            <person name="Rozas J."/>
            <person name="Rubenfield M.J."/>
            <person name="Ruiz A."/>
            <person name="Russo S."/>
            <person name="Salzberg S.L."/>
            <person name="Sanchez-Gracia A."/>
            <person name="Saranga D.J."/>
            <person name="Sato H."/>
            <person name="Schaeffer S.W."/>
            <person name="Schatz M.C."/>
            <person name="Schlenke T."/>
            <person name="Schwartz R."/>
            <person name="Segarra C."/>
            <person name="Singh R.S."/>
            <person name="Sirot L."/>
            <person name="Sirota M."/>
            <person name="Sisneros N.B."/>
            <person name="Smith C.D."/>
            <person name="Smith T.F."/>
            <person name="Spieth J."/>
            <person name="Stage D.E."/>
            <person name="Stark A."/>
            <person name="Stephan W."/>
            <person name="Strausberg R.L."/>
            <person name="Strempel S."/>
            <person name="Sturgill D."/>
            <person name="Sutton G."/>
            <person name="Sutton G.G."/>
            <person name="Tao W."/>
            <person name="Teichmann S."/>
            <person name="Tobari Y.N."/>
            <person name="Tomimura Y."/>
            <person name="Tsolas J.M."/>
            <person name="Valente V.L."/>
            <person name="Venter E."/>
            <person name="Venter J.C."/>
            <person name="Vicario S."/>
            <person name="Vieira F.G."/>
            <person name="Vilella A.J."/>
            <person name="Villasante A."/>
            <person name="Walenz B."/>
            <person name="Wang J."/>
            <person name="Wasserman M."/>
            <person name="Watts T."/>
            <person name="Wilson D."/>
            <person name="Wilson R.K."/>
            <person name="Wing R.A."/>
            <person name="Wolfner M.F."/>
            <person name="Wong A."/>
            <person name="Wong G.K."/>
            <person name="Wu C.I."/>
            <person name="Wu G."/>
            <person name="Yamamoto D."/>
            <person name="Yang H.P."/>
            <person name="Yang S.P."/>
            <person name="Yorke J.A."/>
            <person name="Yoshida K."/>
            <person name="Zdobnov E."/>
            <person name="Zhang P."/>
            <person name="Zhang Y."/>
            <person name="Zimin A.V."/>
            <person name="Baldwin J."/>
            <person name="Abdouelleil A."/>
            <person name="Abdulkadir J."/>
            <person name="Abebe A."/>
            <person name="Abera B."/>
            <person name="Abreu J."/>
            <person name="Acer S.C."/>
            <person name="Aftuck L."/>
            <person name="Alexander A."/>
            <person name="An P."/>
            <person name="Anderson E."/>
            <person name="Anderson S."/>
            <person name="Arachi H."/>
            <person name="Azer M."/>
            <person name="Bachantsang P."/>
            <person name="Barry A."/>
            <person name="Bayul T."/>
            <person name="Berlin A."/>
            <person name="Bessette D."/>
            <person name="Bloom T."/>
            <person name="Blye J."/>
            <person name="Boguslavskiy L."/>
            <person name="Bonnet C."/>
            <person name="Boukhgalter B."/>
            <person name="Bourzgui I."/>
            <person name="Brown A."/>
            <person name="Cahill P."/>
            <person name="Channer S."/>
            <person name="Cheshatsang Y."/>
            <person name="Chuda L."/>
            <person name="Citroen M."/>
            <person name="Collymore A."/>
            <person name="Cooke P."/>
            <person name="Costello M."/>
            <person name="D'Aco K."/>
            <person name="Daza R."/>
            <person name="De Haan G."/>
            <person name="DeGray S."/>
            <person name="DeMaso C."/>
            <person name="Dhargay N."/>
            <person name="Dooley K."/>
            <person name="Dooley E."/>
            <person name="Doricent M."/>
            <person name="Dorje P."/>
            <person name="Dorjee K."/>
            <person name="Dupes A."/>
            <person name="Elong R."/>
            <person name="Falk J."/>
            <person name="Farina A."/>
            <person name="Faro S."/>
            <person name="Ferguson D."/>
            <person name="Fisher S."/>
            <person name="Foley C.D."/>
            <person name="Franke A."/>
            <person name="Friedrich D."/>
            <person name="Gadbois L."/>
            <person name="Gearin G."/>
            <person name="Gearin C.R."/>
            <person name="Giannoukos G."/>
            <person name="Goode T."/>
            <person name="Graham J."/>
            <person name="Grandbois E."/>
            <person name="Grewal S."/>
            <person name="Gyaltsen K."/>
            <person name="Hafez N."/>
            <person name="Hagos B."/>
            <person name="Hall J."/>
            <person name="Henson C."/>
            <person name="Hollinger A."/>
            <person name="Honan T."/>
            <person name="Huard M.D."/>
            <person name="Hughes L."/>
            <person name="Hurhula B."/>
            <person name="Husby M.E."/>
            <person name="Kamat A."/>
            <person name="Kanga B."/>
            <person name="Kashin S."/>
            <person name="Khazanovich D."/>
            <person name="Kisner P."/>
            <person name="Lance K."/>
            <person name="Lara M."/>
            <person name="Lee W."/>
            <person name="Lennon N."/>
            <person name="Letendre F."/>
            <person name="LeVine R."/>
            <person name="Lipovsky A."/>
            <person name="Liu X."/>
            <person name="Liu J."/>
            <person name="Liu S."/>
            <person name="Lokyitsang T."/>
            <person name="Lokyitsang Y."/>
            <person name="Lubonja R."/>
            <person name="Lui A."/>
            <person name="MacDonald P."/>
            <person name="Magnisalis V."/>
            <person name="Maru K."/>
            <person name="Matthews C."/>
            <person name="McCusker W."/>
            <person name="McDonough S."/>
            <person name="Mehta T."/>
            <person name="Meldrim J."/>
            <person name="Meneus L."/>
            <person name="Mihai O."/>
            <person name="Mihalev A."/>
            <person name="Mihova T."/>
            <person name="Mittelman R."/>
            <person name="Mlenga V."/>
            <person name="Montmayeur A."/>
            <person name="Mulrain L."/>
            <person name="Navidi A."/>
            <person name="Naylor J."/>
            <person name="Negash T."/>
            <person name="Nguyen T."/>
            <person name="Nguyen N."/>
            <person name="Nicol R."/>
            <person name="Norbu C."/>
            <person name="Norbu N."/>
            <person name="Novod N."/>
            <person name="O'Neill B."/>
            <person name="Osman S."/>
            <person name="Markiewicz E."/>
            <person name="Oyono O.L."/>
            <person name="Patti C."/>
            <person name="Phunkhang P."/>
            <person name="Pierre F."/>
            <person name="Priest M."/>
            <person name="Raghuraman S."/>
            <person name="Rege F."/>
            <person name="Reyes R."/>
            <person name="Rise C."/>
            <person name="Rogov P."/>
            <person name="Ross K."/>
            <person name="Ryan E."/>
            <person name="Settipalli S."/>
            <person name="Shea T."/>
            <person name="Sherpa N."/>
            <person name="Shi L."/>
            <person name="Shih D."/>
            <person name="Sparrow T."/>
            <person name="Spaulding J."/>
            <person name="Stalker J."/>
            <person name="Stange-Thomann N."/>
            <person name="Stavropoulos S."/>
            <person name="Stone C."/>
            <person name="Strader C."/>
            <person name="Tesfaye S."/>
            <person name="Thomson T."/>
            <person name="Thoulutsang Y."/>
            <person name="Thoulutsang D."/>
            <person name="Topham K."/>
            <person name="Topping I."/>
            <person name="Tsamla T."/>
            <person name="Vassiliev H."/>
            <person name="Vo A."/>
            <person name="Wangchuk T."/>
            <person name="Wangdi T."/>
            <person name="Weiand M."/>
            <person name="Wilkinson J."/>
            <person name="Wilson A."/>
            <person name="Yadav S."/>
            <person name="Young G."/>
            <person name="Yu Q."/>
            <person name="Zembek L."/>
            <person name="Zhong D."/>
            <person name="Zimmer A."/>
            <person name="Zwirko Z."/>
            <person name="Jaffe D.B."/>
            <person name="Alvarez P."/>
            <person name="Brockman W."/>
            <person name="Butler J."/>
            <person name="Chin C."/>
            <person name="Gnerre S."/>
            <person name="Grabherr M."/>
            <person name="Kleber M."/>
            <person name="Mauceli E."/>
            <person name="MacCallum I."/>
        </authorList>
    </citation>
    <scope>NUCLEOTIDE SEQUENCE [LARGE SCALE GENOMIC DNA]</scope>
    <source>
        <strain evidence="2">white501</strain>
    </source>
</reference>